<dbReference type="InterPro" id="IPR011333">
    <property type="entry name" value="SKP1/BTB/POZ_sf"/>
</dbReference>
<dbReference type="InterPro" id="IPR052089">
    <property type="entry name" value="Ankyrin-BTB/POZ_domain"/>
</dbReference>
<dbReference type="Pfam" id="PF00023">
    <property type="entry name" value="Ank"/>
    <property type="match status" value="2"/>
</dbReference>
<organism evidence="3 4">
    <name type="scientific">Hucho hucho</name>
    <name type="common">huchen</name>
    <dbReference type="NCBI Taxonomy" id="62062"/>
    <lineage>
        <taxon>Eukaryota</taxon>
        <taxon>Metazoa</taxon>
        <taxon>Chordata</taxon>
        <taxon>Craniata</taxon>
        <taxon>Vertebrata</taxon>
        <taxon>Euteleostomi</taxon>
        <taxon>Actinopterygii</taxon>
        <taxon>Neopterygii</taxon>
        <taxon>Teleostei</taxon>
        <taxon>Protacanthopterygii</taxon>
        <taxon>Salmoniformes</taxon>
        <taxon>Salmonidae</taxon>
        <taxon>Salmoninae</taxon>
        <taxon>Hucho</taxon>
    </lineage>
</organism>
<feature type="repeat" description="ANK" evidence="1">
    <location>
        <begin position="228"/>
        <end position="254"/>
    </location>
</feature>
<evidence type="ECO:0000259" key="2">
    <source>
        <dbReference type="PROSITE" id="PS50097"/>
    </source>
</evidence>
<dbReference type="PROSITE" id="PS50088">
    <property type="entry name" value="ANK_REPEAT"/>
    <property type="match status" value="2"/>
</dbReference>
<protein>
    <submittedName>
        <fullName evidence="3">Ankyrin repeat and BTB domain containing 2</fullName>
    </submittedName>
</protein>
<evidence type="ECO:0000256" key="1">
    <source>
        <dbReference type="PROSITE-ProRule" id="PRU00023"/>
    </source>
</evidence>
<keyword evidence="4" id="KW-1185">Reference proteome</keyword>
<dbReference type="GeneTree" id="ENSGT00940000157661"/>
<dbReference type="Gene3D" id="1.25.40.20">
    <property type="entry name" value="Ankyrin repeat-containing domain"/>
    <property type="match status" value="1"/>
</dbReference>
<dbReference type="PANTHER" id="PTHR46071:SF3">
    <property type="entry name" value="ANKYRIN REPEAT AND BTB_POZ DOMAIN-CONTAINING PROTEIN 2"/>
    <property type="match status" value="1"/>
</dbReference>
<dbReference type="SUPFAM" id="SSF48403">
    <property type="entry name" value="Ankyrin repeat"/>
    <property type="match status" value="1"/>
</dbReference>
<accession>A0A4W5KU96</accession>
<sequence length="633" mass="70892">MCVILNVCVTVSSQVTWCHSPCTTYSAFARYTPPSALFAQLISIQYSGRPILFMLLPPLMEWIRVAVVHAEHRRSLLVDSDDVRQTARQLLPGLDCEPRPLRPECCSSSFRRLNSKAATEKLQLDLGFRMLTCGRADLIGQATQLLGPSGVNTMDDQGMTSLMYACSCGDEALVQILVEAGANLDLVPCCSPRQPSIHPDSRGWVALTFAVLVVLTIPLGFCVVQESSAETPLQLASAAGNYEMVSLLLAHGADPLLRVHDWNALTSPLYENMNCFSHAAAHGHRNVLRRLLTQPQQRKEDILSLQEILAEGPMPRLCKARMKALQQAAYYSAEHGYLDVTMELRSLGVPWKLHVWLESLHVAQQLSRDEVTLSLLRDFTTIRPQDYCQELVSPALPLLFNMLATSKDYAITKRLSAIFSHCYGSAPTPSVPQMDLTLSTQLDAHFLNNPEMSDIMLLVEGRPFYAHRVLLMSASKRFRSLLSFCGPDTSTIHISDITYSTFQRMMSCLYCGGTEGLRLSQADAMEVRNASSFTLIERRSYIPLLIHTFTTVDHGAAELRRFCEGFFLQHMEQLLEREDFHRLLLGGARQNQLSPKTEPRSGPCQDRHSSLLLEDLEVTLVHRLLLLYPPCRE</sequence>
<dbReference type="Ensembl" id="ENSHHUT00000020992.1">
    <property type="protein sequence ID" value="ENSHHUP00000020247.1"/>
    <property type="gene ID" value="ENSHHUG00000012616.1"/>
</dbReference>
<dbReference type="SMART" id="SM00248">
    <property type="entry name" value="ANK"/>
    <property type="match status" value="3"/>
</dbReference>
<reference evidence="4" key="1">
    <citation type="submission" date="2018-06" db="EMBL/GenBank/DDBJ databases">
        <title>Genome assembly of Danube salmon.</title>
        <authorList>
            <person name="Macqueen D.J."/>
            <person name="Gundappa M.K."/>
        </authorList>
    </citation>
    <scope>NUCLEOTIDE SEQUENCE [LARGE SCALE GENOMIC DNA]</scope>
</reference>
<name>A0A4W5KU96_9TELE</name>
<evidence type="ECO:0000313" key="3">
    <source>
        <dbReference type="Ensembl" id="ENSHHUP00000020247.1"/>
    </source>
</evidence>
<evidence type="ECO:0000313" key="4">
    <source>
        <dbReference type="Proteomes" id="UP000314982"/>
    </source>
</evidence>
<reference evidence="3" key="3">
    <citation type="submission" date="2025-09" db="UniProtKB">
        <authorList>
            <consortium name="Ensembl"/>
        </authorList>
    </citation>
    <scope>IDENTIFICATION</scope>
</reference>
<feature type="repeat" description="ANK" evidence="1">
    <location>
        <begin position="157"/>
        <end position="189"/>
    </location>
</feature>
<dbReference type="PROSITE" id="PS50297">
    <property type="entry name" value="ANK_REP_REGION"/>
    <property type="match status" value="2"/>
</dbReference>
<dbReference type="PANTHER" id="PTHR46071">
    <property type="entry name" value="ANKYRIN REPEAT AND BTB/POZ DOMAIN-CONTAINING"/>
    <property type="match status" value="1"/>
</dbReference>
<dbReference type="Pfam" id="PF00651">
    <property type="entry name" value="BTB"/>
    <property type="match status" value="1"/>
</dbReference>
<dbReference type="SUPFAM" id="SSF54695">
    <property type="entry name" value="POZ domain"/>
    <property type="match status" value="1"/>
</dbReference>
<dbReference type="InterPro" id="IPR002110">
    <property type="entry name" value="Ankyrin_rpt"/>
</dbReference>
<dbReference type="PROSITE" id="PS50097">
    <property type="entry name" value="BTB"/>
    <property type="match status" value="1"/>
</dbReference>
<dbReference type="AlphaFoldDB" id="A0A4W5KU96"/>
<dbReference type="SMART" id="SM00225">
    <property type="entry name" value="BTB"/>
    <property type="match status" value="1"/>
</dbReference>
<dbReference type="InterPro" id="IPR036770">
    <property type="entry name" value="Ankyrin_rpt-contain_sf"/>
</dbReference>
<dbReference type="Proteomes" id="UP000314982">
    <property type="component" value="Unassembled WGS sequence"/>
</dbReference>
<reference evidence="3" key="2">
    <citation type="submission" date="2025-08" db="UniProtKB">
        <authorList>
            <consortium name="Ensembl"/>
        </authorList>
    </citation>
    <scope>IDENTIFICATION</scope>
</reference>
<dbReference type="InterPro" id="IPR000210">
    <property type="entry name" value="BTB/POZ_dom"/>
</dbReference>
<proteinExistence type="predicted"/>
<feature type="domain" description="BTB" evidence="2">
    <location>
        <begin position="453"/>
        <end position="512"/>
    </location>
</feature>
<keyword evidence="1" id="KW-0040">ANK repeat</keyword>
<dbReference type="Gene3D" id="3.30.710.10">
    <property type="entry name" value="Potassium Channel Kv1.1, Chain A"/>
    <property type="match status" value="1"/>
</dbReference>
<dbReference type="FunFam" id="1.25.40.20:FF:000045">
    <property type="entry name" value="Ankyrin repeat and BTB/POZ domain-containing protein 2"/>
    <property type="match status" value="1"/>
</dbReference>